<name>A0A392MWA8_9FABA</name>
<proteinExistence type="predicted"/>
<sequence>FSSLTKLHVKNCRGLKYLFTFTTAKTLCVLEELCIANCKSLKEIVAKEGDEYNYENEDDDGDCDELEDRDEGEVKVGDDNEDESETEDEDEEEGEEEEEDESEGQDEDISENEVRGEEENVEEEVEEEDESGGQDEDEVGGEEEDENVDEDEGDDVDRIIFKQLKILELSSLPKFGSFYSGSSTLKFPSLEYMIFTQCPNMKIFRLGDKVSKDLVVVIDGEYPEGDIYHVIMQQVEEERQPADLIS</sequence>
<dbReference type="EMBL" id="LXQA010018580">
    <property type="protein sequence ID" value="MCH90564.1"/>
    <property type="molecule type" value="Genomic_DNA"/>
</dbReference>
<comment type="caution">
    <text evidence="4">The sequence shown here is derived from an EMBL/GenBank/DDBJ whole genome shotgun (WGS) entry which is preliminary data.</text>
</comment>
<evidence type="ECO:0000313" key="5">
    <source>
        <dbReference type="Proteomes" id="UP000265520"/>
    </source>
</evidence>
<dbReference type="Proteomes" id="UP000265520">
    <property type="component" value="Unassembled WGS sequence"/>
</dbReference>
<keyword evidence="5" id="KW-1185">Reference proteome</keyword>
<dbReference type="InterPro" id="IPR050905">
    <property type="entry name" value="Plant_NBS-LRR"/>
</dbReference>
<gene>
    <name evidence="4" type="ORF">A2U01_0011480</name>
</gene>
<feature type="non-terminal residue" evidence="4">
    <location>
        <position position="1"/>
    </location>
</feature>
<reference evidence="4 5" key="1">
    <citation type="journal article" date="2018" name="Front. Plant Sci.">
        <title>Red Clover (Trifolium pratense) and Zigzag Clover (T. medium) - A Picture of Genomic Similarities and Differences.</title>
        <authorList>
            <person name="Dluhosova J."/>
            <person name="Istvanek J."/>
            <person name="Nedelnik J."/>
            <person name="Repkova J."/>
        </authorList>
    </citation>
    <scope>NUCLEOTIDE SEQUENCE [LARGE SCALE GENOMIC DNA]</scope>
    <source>
        <strain evidence="5">cv. 10/8</strain>
        <tissue evidence="4">Leaf</tissue>
    </source>
</reference>
<dbReference type="Pfam" id="PF23247">
    <property type="entry name" value="LRR_RPS2"/>
    <property type="match status" value="1"/>
</dbReference>
<dbReference type="PANTHER" id="PTHR33463:SF204">
    <property type="entry name" value="NB-ARC DOMAIN-CONTAINING PROTEIN"/>
    <property type="match status" value="1"/>
</dbReference>
<keyword evidence="1" id="KW-0611">Plant defense</keyword>
<accession>A0A392MWA8</accession>
<dbReference type="PANTHER" id="PTHR33463">
    <property type="entry name" value="NB-ARC DOMAIN-CONTAINING PROTEIN-RELATED"/>
    <property type="match status" value="1"/>
</dbReference>
<feature type="compositionally biased region" description="Acidic residues" evidence="2">
    <location>
        <begin position="79"/>
        <end position="111"/>
    </location>
</feature>
<feature type="compositionally biased region" description="Acidic residues" evidence="2">
    <location>
        <begin position="119"/>
        <end position="155"/>
    </location>
</feature>
<feature type="domain" description="Disease resistance protein At4g27190-like leucine-rich repeats" evidence="3">
    <location>
        <begin position="1"/>
        <end position="51"/>
    </location>
</feature>
<dbReference type="AlphaFoldDB" id="A0A392MWA8"/>
<feature type="region of interest" description="Disordered" evidence="2">
    <location>
        <begin position="48"/>
        <end position="155"/>
    </location>
</feature>
<evidence type="ECO:0000256" key="2">
    <source>
        <dbReference type="SAM" id="MobiDB-lite"/>
    </source>
</evidence>
<evidence type="ECO:0000259" key="3">
    <source>
        <dbReference type="Pfam" id="PF23247"/>
    </source>
</evidence>
<evidence type="ECO:0000256" key="1">
    <source>
        <dbReference type="ARBA" id="ARBA00022821"/>
    </source>
</evidence>
<feature type="compositionally biased region" description="Acidic residues" evidence="2">
    <location>
        <begin position="51"/>
        <end position="71"/>
    </location>
</feature>
<organism evidence="4 5">
    <name type="scientific">Trifolium medium</name>
    <dbReference type="NCBI Taxonomy" id="97028"/>
    <lineage>
        <taxon>Eukaryota</taxon>
        <taxon>Viridiplantae</taxon>
        <taxon>Streptophyta</taxon>
        <taxon>Embryophyta</taxon>
        <taxon>Tracheophyta</taxon>
        <taxon>Spermatophyta</taxon>
        <taxon>Magnoliopsida</taxon>
        <taxon>eudicotyledons</taxon>
        <taxon>Gunneridae</taxon>
        <taxon>Pentapetalae</taxon>
        <taxon>rosids</taxon>
        <taxon>fabids</taxon>
        <taxon>Fabales</taxon>
        <taxon>Fabaceae</taxon>
        <taxon>Papilionoideae</taxon>
        <taxon>50 kb inversion clade</taxon>
        <taxon>NPAAA clade</taxon>
        <taxon>Hologalegina</taxon>
        <taxon>IRL clade</taxon>
        <taxon>Trifolieae</taxon>
        <taxon>Trifolium</taxon>
    </lineage>
</organism>
<protein>
    <recommendedName>
        <fullName evidence="3">Disease resistance protein At4g27190-like leucine-rich repeats domain-containing protein</fullName>
    </recommendedName>
</protein>
<evidence type="ECO:0000313" key="4">
    <source>
        <dbReference type="EMBL" id="MCH90564.1"/>
    </source>
</evidence>
<dbReference type="InterPro" id="IPR057135">
    <property type="entry name" value="At4g27190-like_LRR"/>
</dbReference>